<comment type="caution">
    <text evidence="2">The sequence shown here is derived from an EMBL/GenBank/DDBJ whole genome shotgun (WGS) entry which is preliminary data.</text>
</comment>
<proteinExistence type="predicted"/>
<accession>A0AAN5BTJ9</accession>
<feature type="region of interest" description="Disordered" evidence="1">
    <location>
        <begin position="70"/>
        <end position="90"/>
    </location>
</feature>
<dbReference type="Proteomes" id="UP001165205">
    <property type="component" value="Unassembled WGS sequence"/>
</dbReference>
<evidence type="ECO:0000313" key="2">
    <source>
        <dbReference type="EMBL" id="GMG32019.1"/>
    </source>
</evidence>
<evidence type="ECO:0000313" key="3">
    <source>
        <dbReference type="Proteomes" id="UP001165205"/>
    </source>
</evidence>
<gene>
    <name evidence="2" type="ORF">Aory04_000780000</name>
</gene>
<reference evidence="2" key="1">
    <citation type="submission" date="2023-04" db="EMBL/GenBank/DDBJ databases">
        <title>Aspergillus oryzae NBRC 4228.</title>
        <authorList>
            <person name="Ichikawa N."/>
            <person name="Sato H."/>
            <person name="Tonouchi N."/>
        </authorList>
    </citation>
    <scope>NUCLEOTIDE SEQUENCE</scope>
    <source>
        <strain evidence="2">NBRC 4228</strain>
    </source>
</reference>
<sequence length="115" mass="12324">METVGSGSAILSISVTEIEYSLKPRAFAVMIKSGRSELIAITEDVWLNARVLQQLGGLPKDGISHALATLSTNDSDDEPKTPKLVTRSDAGECNKPQHRIFNASGLVGVMKLAMQ</sequence>
<protein>
    <submittedName>
        <fullName evidence="2">Unnamed protein product</fullName>
    </submittedName>
</protein>
<evidence type="ECO:0000256" key="1">
    <source>
        <dbReference type="SAM" id="MobiDB-lite"/>
    </source>
</evidence>
<dbReference type="EMBL" id="BSYA01000093">
    <property type="protein sequence ID" value="GMG32019.1"/>
    <property type="molecule type" value="Genomic_DNA"/>
</dbReference>
<organism evidence="2 3">
    <name type="scientific">Aspergillus oryzae</name>
    <name type="common">Yellow koji mold</name>
    <dbReference type="NCBI Taxonomy" id="5062"/>
    <lineage>
        <taxon>Eukaryota</taxon>
        <taxon>Fungi</taxon>
        <taxon>Dikarya</taxon>
        <taxon>Ascomycota</taxon>
        <taxon>Pezizomycotina</taxon>
        <taxon>Eurotiomycetes</taxon>
        <taxon>Eurotiomycetidae</taxon>
        <taxon>Eurotiales</taxon>
        <taxon>Aspergillaceae</taxon>
        <taxon>Aspergillus</taxon>
        <taxon>Aspergillus subgen. Circumdati</taxon>
    </lineage>
</organism>
<dbReference type="AlphaFoldDB" id="A0AAN5BTJ9"/>
<name>A0AAN5BTJ9_ASPOZ</name>